<reference evidence="2 3" key="1">
    <citation type="submission" date="2024-08" db="EMBL/GenBank/DDBJ databases">
        <title>The draft genome of Apodemus speciosus.</title>
        <authorList>
            <person name="Nabeshima K."/>
            <person name="Suzuki S."/>
            <person name="Onuma M."/>
        </authorList>
    </citation>
    <scope>NUCLEOTIDE SEQUENCE [LARGE SCALE GENOMIC DNA]</scope>
    <source>
        <strain evidence="2">IB14-021</strain>
    </source>
</reference>
<keyword evidence="1" id="KW-0472">Membrane</keyword>
<sequence length="297" mass="33187">MPAEETQTLTGIFPNDSSFQSFAEICQGITSGLPMCSLCLVCESKGDVDFTSQEQTSKGLVMKGSMEVGANDFYSPCQYFNVTAALIADPMKEDTTTCTPETHPGKATTVDKDPAREKFLNHTCRFMKNTNNCTHIFLRLEMDVKPVTCSMKITWYILVLLVFLLGIIFIIHKILEDHRRVWRQQSRKYRSTSVLLRGGDSAKLSTLSVRVIPESTQRFPLVRVMEALPPIPELEVTSAVHQQDQYTRAILGQSGQKTLKNNETFVYLGIERAGKGLGPAEEEVLRGEGGAKTRLRK</sequence>
<keyword evidence="1" id="KW-1133">Transmembrane helix</keyword>
<dbReference type="EMBL" id="BAAFST010000005">
    <property type="protein sequence ID" value="GAB1289676.1"/>
    <property type="molecule type" value="Genomic_DNA"/>
</dbReference>
<keyword evidence="1 2" id="KW-0812">Transmembrane</keyword>
<dbReference type="Proteomes" id="UP001623349">
    <property type="component" value="Unassembled WGS sequence"/>
</dbReference>
<gene>
    <name evidence="2" type="ORF">APTSU1_000490600</name>
</gene>
<evidence type="ECO:0000313" key="3">
    <source>
        <dbReference type="Proteomes" id="UP001623349"/>
    </source>
</evidence>
<organism evidence="2 3">
    <name type="scientific">Apodemus speciosus</name>
    <name type="common">Large Japanese field mouse</name>
    <dbReference type="NCBI Taxonomy" id="105296"/>
    <lineage>
        <taxon>Eukaryota</taxon>
        <taxon>Metazoa</taxon>
        <taxon>Chordata</taxon>
        <taxon>Craniata</taxon>
        <taxon>Vertebrata</taxon>
        <taxon>Euteleostomi</taxon>
        <taxon>Mammalia</taxon>
        <taxon>Eutheria</taxon>
        <taxon>Euarchontoglires</taxon>
        <taxon>Glires</taxon>
        <taxon>Rodentia</taxon>
        <taxon>Myomorpha</taxon>
        <taxon>Muroidea</taxon>
        <taxon>Muridae</taxon>
        <taxon>Murinae</taxon>
        <taxon>Apodemus</taxon>
    </lineage>
</organism>
<proteinExistence type="predicted"/>
<dbReference type="Pfam" id="PF15106">
    <property type="entry name" value="TMEM156"/>
    <property type="match status" value="1"/>
</dbReference>
<dbReference type="InterPro" id="IPR029374">
    <property type="entry name" value="TMEM156"/>
</dbReference>
<evidence type="ECO:0000313" key="2">
    <source>
        <dbReference type="EMBL" id="GAB1289676.1"/>
    </source>
</evidence>
<feature type="transmembrane region" description="Helical" evidence="1">
    <location>
        <begin position="153"/>
        <end position="175"/>
    </location>
</feature>
<dbReference type="PANTHER" id="PTHR14788:SF5">
    <property type="entry name" value="TRANSMEMBRANE PROTEIN 156"/>
    <property type="match status" value="1"/>
</dbReference>
<name>A0ABQ0ESC8_APOSI</name>
<evidence type="ECO:0000256" key="1">
    <source>
        <dbReference type="SAM" id="Phobius"/>
    </source>
</evidence>
<protein>
    <submittedName>
        <fullName evidence="2">Transmembrane protein 156</fullName>
    </submittedName>
</protein>
<comment type="caution">
    <text evidence="2">The sequence shown here is derived from an EMBL/GenBank/DDBJ whole genome shotgun (WGS) entry which is preliminary data.</text>
</comment>
<dbReference type="PANTHER" id="PTHR14788">
    <property type="entry name" value="TRANSMEMBRANE PROTEIN 156"/>
    <property type="match status" value="1"/>
</dbReference>
<accession>A0ABQ0ESC8</accession>
<keyword evidence="3" id="KW-1185">Reference proteome</keyword>